<comment type="subcellular location">
    <subcellularLocation>
        <location evidence="1">Nucleus</location>
    </subcellularLocation>
</comment>
<dbReference type="Proteomes" id="UP000479710">
    <property type="component" value="Unassembled WGS sequence"/>
</dbReference>
<keyword evidence="7" id="KW-0234">DNA repair</keyword>
<feature type="domain" description="Replication protein A C-terminal" evidence="10">
    <location>
        <begin position="342"/>
        <end position="424"/>
    </location>
</feature>
<dbReference type="GO" id="GO:0000724">
    <property type="term" value="P:double-strand break repair via homologous recombination"/>
    <property type="evidence" value="ECO:0007669"/>
    <property type="project" value="TreeGrafter"/>
</dbReference>
<name>A0A6G1CUV4_9ORYZ</name>
<dbReference type="PANTHER" id="PTHR13989">
    <property type="entry name" value="REPLICATION PROTEIN A-RELATED"/>
    <property type="match status" value="1"/>
</dbReference>
<dbReference type="GO" id="GO:0003697">
    <property type="term" value="F:single-stranded DNA binding"/>
    <property type="evidence" value="ECO:0007669"/>
    <property type="project" value="TreeGrafter"/>
</dbReference>
<dbReference type="GO" id="GO:0000781">
    <property type="term" value="C:chromosome, telomeric region"/>
    <property type="evidence" value="ECO:0007669"/>
    <property type="project" value="TreeGrafter"/>
</dbReference>
<evidence type="ECO:0000256" key="2">
    <source>
        <dbReference type="ARBA" id="ARBA00007815"/>
    </source>
</evidence>
<evidence type="ECO:0000313" key="12">
    <source>
        <dbReference type="Proteomes" id="UP000479710"/>
    </source>
</evidence>
<dbReference type="FunFam" id="1.10.10.10:FF:000168">
    <property type="entry name" value="Replication protein A 32 kDa subunit"/>
    <property type="match status" value="1"/>
</dbReference>
<reference evidence="11 12" key="1">
    <citation type="submission" date="2019-11" db="EMBL/GenBank/DDBJ databases">
        <title>Whole genome sequence of Oryza granulata.</title>
        <authorList>
            <person name="Li W."/>
        </authorList>
    </citation>
    <scope>NUCLEOTIDE SEQUENCE [LARGE SCALE GENOMIC DNA]</scope>
    <source>
        <strain evidence="12">cv. Menghai</strain>
        <tissue evidence="11">Leaf</tissue>
    </source>
</reference>
<evidence type="ECO:0000256" key="9">
    <source>
        <dbReference type="ARBA" id="ARBA00056440"/>
    </source>
</evidence>
<keyword evidence="5" id="KW-0238">DNA-binding</keyword>
<evidence type="ECO:0000256" key="8">
    <source>
        <dbReference type="ARBA" id="ARBA00023242"/>
    </source>
</evidence>
<accession>A0A6G1CUV4</accession>
<evidence type="ECO:0000256" key="4">
    <source>
        <dbReference type="ARBA" id="ARBA00022763"/>
    </source>
</evidence>
<evidence type="ECO:0000256" key="7">
    <source>
        <dbReference type="ARBA" id="ARBA00023204"/>
    </source>
</evidence>
<dbReference type="Gene3D" id="1.10.10.10">
    <property type="entry name" value="Winged helix-like DNA-binding domain superfamily/Winged helix DNA-binding domain"/>
    <property type="match status" value="1"/>
</dbReference>
<comment type="function">
    <text evidence="9">Component of the replication protein A complex (RPA) required for DNA recombination, repair and replication. The activity of RPA is mediated by single-stranded DNA binding and protein interactions.</text>
</comment>
<evidence type="ECO:0000256" key="3">
    <source>
        <dbReference type="ARBA" id="ARBA00022705"/>
    </source>
</evidence>
<dbReference type="InterPro" id="IPR036390">
    <property type="entry name" value="WH_DNA-bd_sf"/>
</dbReference>
<dbReference type="GO" id="GO:0006289">
    <property type="term" value="P:nucleotide-excision repair"/>
    <property type="evidence" value="ECO:0007669"/>
    <property type="project" value="TreeGrafter"/>
</dbReference>
<dbReference type="EMBL" id="SPHZ02000008">
    <property type="protein sequence ID" value="KAF0903862.1"/>
    <property type="molecule type" value="Genomic_DNA"/>
</dbReference>
<dbReference type="SUPFAM" id="SSF46785">
    <property type="entry name" value="Winged helix' DNA-binding domain"/>
    <property type="match status" value="1"/>
</dbReference>
<keyword evidence="8" id="KW-0539">Nucleus</keyword>
<dbReference type="InterPro" id="IPR040260">
    <property type="entry name" value="RFA2-like"/>
</dbReference>
<evidence type="ECO:0000313" key="11">
    <source>
        <dbReference type="EMBL" id="KAF0903862.1"/>
    </source>
</evidence>
<dbReference type="Pfam" id="PF08784">
    <property type="entry name" value="RPA_C"/>
    <property type="match status" value="1"/>
</dbReference>
<dbReference type="CDD" id="cd04478">
    <property type="entry name" value="RPA2_DBD_D"/>
    <property type="match status" value="1"/>
</dbReference>
<sequence>MAAVASYFSGTALMPLQRTSAPAADYAAAGTVSAAPSPSKQRDPRFSGCVPATVRHISRSFAAAAAADGGGDPVFSIDGVETTNVRVLGRVVSVMSRETDVSFTLDDGTGKIALVRWITDPSDTRETSYIQDGVYVKVQVNLTGFQAKKQGLARSIRPVTNFNEVVLHFIECMHVHLESAQSKMQRQFPPAVQTNEYTHVPFSGGVRDYQVHFTPQVNQGLPPAVQTNTSTYVPLSGGVREHQIHPAHFTQVNQGQFHPAVQANTSTHVPFSGGVREHQIHFTPKVNQGQFPPSVQTNTSAHVPYSGGVREHQVHFTPPVNQRQFPPAVQTSTYNHVAFSGGVREQVHLTQANQFSDYSGTGGLQHGVQRKVLEVMQQPDILALEHGVHIDELARRTGMPKENIMEVTKHLADAGLVYWTIDDNHVKSMCNG</sequence>
<keyword evidence="12" id="KW-1185">Reference proteome</keyword>
<evidence type="ECO:0000256" key="5">
    <source>
        <dbReference type="ARBA" id="ARBA00023125"/>
    </source>
</evidence>
<dbReference type="PANTHER" id="PTHR13989:SF30">
    <property type="entry name" value="REPLICATION PROTEIN A 32 KDA SUBUNIT C"/>
    <property type="match status" value="1"/>
</dbReference>
<dbReference type="OrthoDB" id="25571at2759"/>
<comment type="similarity">
    <text evidence="2">Belongs to the replication factor A protein 2 family.</text>
</comment>
<dbReference type="SUPFAM" id="SSF50249">
    <property type="entry name" value="Nucleic acid-binding proteins"/>
    <property type="match status" value="1"/>
</dbReference>
<dbReference type="InterPro" id="IPR012340">
    <property type="entry name" value="NA-bd_OB-fold"/>
</dbReference>
<comment type="caution">
    <text evidence="11">The sequence shown here is derived from an EMBL/GenBank/DDBJ whole genome shotgun (WGS) entry which is preliminary data.</text>
</comment>
<keyword evidence="6" id="KW-0233">DNA recombination</keyword>
<dbReference type="GO" id="GO:0005662">
    <property type="term" value="C:DNA replication factor A complex"/>
    <property type="evidence" value="ECO:0007669"/>
    <property type="project" value="TreeGrafter"/>
</dbReference>
<proteinExistence type="inferred from homology"/>
<keyword evidence="4" id="KW-0227">DNA damage</keyword>
<evidence type="ECO:0000259" key="10">
    <source>
        <dbReference type="Pfam" id="PF08784"/>
    </source>
</evidence>
<evidence type="ECO:0000256" key="6">
    <source>
        <dbReference type="ARBA" id="ARBA00023172"/>
    </source>
</evidence>
<dbReference type="InterPro" id="IPR036388">
    <property type="entry name" value="WH-like_DNA-bd_sf"/>
</dbReference>
<evidence type="ECO:0000256" key="1">
    <source>
        <dbReference type="ARBA" id="ARBA00004123"/>
    </source>
</evidence>
<organism evidence="11 12">
    <name type="scientific">Oryza meyeriana var. granulata</name>
    <dbReference type="NCBI Taxonomy" id="110450"/>
    <lineage>
        <taxon>Eukaryota</taxon>
        <taxon>Viridiplantae</taxon>
        <taxon>Streptophyta</taxon>
        <taxon>Embryophyta</taxon>
        <taxon>Tracheophyta</taxon>
        <taxon>Spermatophyta</taxon>
        <taxon>Magnoliopsida</taxon>
        <taxon>Liliopsida</taxon>
        <taxon>Poales</taxon>
        <taxon>Poaceae</taxon>
        <taxon>BOP clade</taxon>
        <taxon>Oryzoideae</taxon>
        <taxon>Oryzeae</taxon>
        <taxon>Oryzinae</taxon>
        <taxon>Oryza</taxon>
        <taxon>Oryza meyeriana</taxon>
    </lineage>
</organism>
<dbReference type="InterPro" id="IPR014892">
    <property type="entry name" value="RPA_C"/>
</dbReference>
<dbReference type="GO" id="GO:0006260">
    <property type="term" value="P:DNA replication"/>
    <property type="evidence" value="ECO:0007669"/>
    <property type="project" value="UniProtKB-KW"/>
</dbReference>
<dbReference type="GO" id="GO:0035861">
    <property type="term" value="C:site of double-strand break"/>
    <property type="evidence" value="ECO:0007669"/>
    <property type="project" value="TreeGrafter"/>
</dbReference>
<dbReference type="Gene3D" id="2.40.50.140">
    <property type="entry name" value="Nucleic acid-binding proteins"/>
    <property type="match status" value="1"/>
</dbReference>
<gene>
    <name evidence="11" type="ORF">E2562_029951</name>
</gene>
<keyword evidence="3" id="KW-0235">DNA replication</keyword>
<dbReference type="AlphaFoldDB" id="A0A6G1CUV4"/>
<protein>
    <recommendedName>
        <fullName evidence="10">Replication protein A C-terminal domain-containing protein</fullName>
    </recommendedName>
</protein>
<dbReference type="FunFam" id="2.40.50.140:FF:000184">
    <property type="entry name" value="replication protein A 32 kDa subunit A-like"/>
    <property type="match status" value="1"/>
</dbReference>